<keyword evidence="8" id="KW-0472">Membrane</keyword>
<dbReference type="RefSeq" id="WP_161091092.1">
    <property type="nucleotide sequence ID" value="NZ_WWCV01000031.1"/>
</dbReference>
<comment type="caution">
    <text evidence="10">The sequence shown here is derived from an EMBL/GenBank/DDBJ whole genome shotgun (WGS) entry which is preliminary data.</text>
</comment>
<evidence type="ECO:0000313" key="10">
    <source>
        <dbReference type="EMBL" id="MYN18550.1"/>
    </source>
</evidence>
<reference evidence="10 11" key="1">
    <citation type="submission" date="2019-12" db="EMBL/GenBank/DDBJ databases">
        <title>Novel species isolated from a subtropical stream in China.</title>
        <authorList>
            <person name="Lu H."/>
        </authorList>
    </citation>
    <scope>NUCLEOTIDE SEQUENCE [LARGE SCALE GENOMIC DNA]</scope>
    <source>
        <strain evidence="10 11">FT107W</strain>
    </source>
</reference>
<protein>
    <recommendedName>
        <fullName evidence="3">beta-lactamase</fullName>
        <ecNumber evidence="3">3.5.2.6</ecNumber>
    </recommendedName>
</protein>
<sequence>MPRFISTILQAWAERRRARRRQANLRAGARGSRSMRLVPSTRAGSQQGAGTLTSGAAAGASSGGAAGAAVGGARGAPIGAVDGVAIAAQTLGRQRAMWIAIAGVCVLAGGGALIAGHARHLAAATVSTPQAVNSVRAAYAYQSVLPGAAFTVPAQAGLSTSIHPGGALLVASGMQAAPAVRVDLCSQMRSPTDARLLPLRLGYRFDDVKRWVQRNEESDARISLRNVLLVADGGADAIPEIQIEGTARADFADPLSEPLQLSWRSAQAGARWISDASFGQVEQGASGQVALRQQGWLLWGTSSALRIERRANAMCPQAGELVVQMYRLAPPAAAPMPAGALVVAFPARGRAVSTTLAAGSYQVPAAAPAALEDQSLFNELQEQGLVRLTAAGAIELAPRDLPQWQAAGATERAAELDNWKQVKPGAATHKLFKRLYYQADGAYVRQQIDIYNSERRLLAWRVKAPAGLALDWGASTGSDASSGSVPSMVATTSQMPVAASRLFASLPQGWQPWTRVARWPQAAEGQGSRPVVRLSLALPRAAAGGEVMQVLVAGRVTGTIGASAQLAPACTGRACASASDVQQLTLTLQAGAHSVQLTAQPLDFNAPEDQKYRHLRVAAGRLVWQALSPVAGEAAPGVPRPAAPSLVQLEDRNGTPLWVDGAPTQSAIEAGLAPLLGVSGDHANSVAGMLARLPVSDATVSRASGAAVGARLTLDLPLQALSQRVLDCIGMHRGRWDGKACIGGQPAPEGRHAGLVILDTETGDVLAAAGAGAGNVGAANWAEVRDFDRTSPARSPLRLPALQHDGGAHQSPGSTFKVVSALGLELAAQRDPQIDALLSGMPLPAINRLAQQRGFGFQTDAASYPLNPRLAHITNYHEQSLDRRAQEGRLGLAQALTYSLNTWFAWSGELSDQSLFGRADGGAPDLQALDADALDAVRPIVAAAHRLGFEQTLRLDGGLLPADFNWRSWDALQATPAHIDPIHTRHELRQMSIGLRMQVTPLQMALAAAAVGQGKVVAPRMLLTLGRTDSVVPEMKPIGIRLDRIKAGMKGVVDVGTGAGAFGGAALAGVRRGLYGKTGTAPSGDDTATVWFTGWLEPGTLPGQTHRLAMAAFASHSNATGGEHAAPVLAAVLSTLAAQNREQKGK</sequence>
<feature type="domain" description="Penicillin-binding protein transpeptidase" evidence="9">
    <location>
        <begin position="986"/>
        <end position="1133"/>
    </location>
</feature>
<dbReference type="GO" id="GO:0005886">
    <property type="term" value="C:plasma membrane"/>
    <property type="evidence" value="ECO:0007669"/>
    <property type="project" value="TreeGrafter"/>
</dbReference>
<evidence type="ECO:0000256" key="5">
    <source>
        <dbReference type="ARBA" id="ARBA00022801"/>
    </source>
</evidence>
<dbReference type="GO" id="GO:0008658">
    <property type="term" value="F:penicillin binding"/>
    <property type="evidence" value="ECO:0007669"/>
    <property type="project" value="InterPro"/>
</dbReference>
<comment type="catalytic activity">
    <reaction evidence="1">
        <text>a beta-lactam + H2O = a substituted beta-amino acid</text>
        <dbReference type="Rhea" id="RHEA:20401"/>
        <dbReference type="ChEBI" id="CHEBI:15377"/>
        <dbReference type="ChEBI" id="CHEBI:35627"/>
        <dbReference type="ChEBI" id="CHEBI:140347"/>
        <dbReference type="EC" id="3.5.2.6"/>
    </reaction>
</comment>
<organism evidence="10 11">
    <name type="scientific">Duganella vulcania</name>
    <dbReference type="NCBI Taxonomy" id="2692166"/>
    <lineage>
        <taxon>Bacteria</taxon>
        <taxon>Pseudomonadati</taxon>
        <taxon>Pseudomonadota</taxon>
        <taxon>Betaproteobacteria</taxon>
        <taxon>Burkholderiales</taxon>
        <taxon>Oxalobacteraceae</taxon>
        <taxon>Telluria group</taxon>
        <taxon>Duganella</taxon>
    </lineage>
</organism>
<evidence type="ECO:0000259" key="9">
    <source>
        <dbReference type="Pfam" id="PF00905"/>
    </source>
</evidence>
<keyword evidence="8" id="KW-1133">Transmembrane helix</keyword>
<dbReference type="GO" id="GO:0046677">
    <property type="term" value="P:response to antibiotic"/>
    <property type="evidence" value="ECO:0007669"/>
    <property type="project" value="UniProtKB-KW"/>
</dbReference>
<feature type="transmembrane region" description="Helical" evidence="8">
    <location>
        <begin position="96"/>
        <end position="118"/>
    </location>
</feature>
<evidence type="ECO:0000256" key="1">
    <source>
        <dbReference type="ARBA" id="ARBA00001526"/>
    </source>
</evidence>
<dbReference type="EC" id="3.5.2.6" evidence="3"/>
<name>A0A845HID8_9BURK</name>
<keyword evidence="4" id="KW-0732">Signal</keyword>
<evidence type="ECO:0000256" key="2">
    <source>
        <dbReference type="ARBA" id="ARBA00007898"/>
    </source>
</evidence>
<evidence type="ECO:0000256" key="8">
    <source>
        <dbReference type="SAM" id="Phobius"/>
    </source>
</evidence>
<evidence type="ECO:0000256" key="3">
    <source>
        <dbReference type="ARBA" id="ARBA00012865"/>
    </source>
</evidence>
<comment type="similarity">
    <text evidence="2">Belongs to the class-D beta-lactamase family.</text>
</comment>
<dbReference type="EMBL" id="WWCV01000031">
    <property type="protein sequence ID" value="MYN18550.1"/>
    <property type="molecule type" value="Genomic_DNA"/>
</dbReference>
<keyword evidence="8" id="KW-0812">Transmembrane</keyword>
<dbReference type="PANTHER" id="PTHR30627:SF6">
    <property type="entry name" value="BETA-LACTAMASE YBXI-RELATED"/>
    <property type="match status" value="1"/>
</dbReference>
<evidence type="ECO:0000256" key="7">
    <source>
        <dbReference type="SAM" id="MobiDB-lite"/>
    </source>
</evidence>
<evidence type="ECO:0000256" key="6">
    <source>
        <dbReference type="ARBA" id="ARBA00023251"/>
    </source>
</evidence>
<dbReference type="GO" id="GO:0071555">
    <property type="term" value="P:cell wall organization"/>
    <property type="evidence" value="ECO:0007669"/>
    <property type="project" value="TreeGrafter"/>
</dbReference>
<dbReference type="InterPro" id="IPR012338">
    <property type="entry name" value="Beta-lactam/transpept-like"/>
</dbReference>
<feature type="region of interest" description="Disordered" evidence="7">
    <location>
        <begin position="22"/>
        <end position="54"/>
    </location>
</feature>
<dbReference type="Gene3D" id="3.40.710.10">
    <property type="entry name" value="DD-peptidase/beta-lactamase superfamily"/>
    <property type="match status" value="1"/>
</dbReference>
<dbReference type="SUPFAM" id="SSF56601">
    <property type="entry name" value="beta-lactamase/transpeptidase-like"/>
    <property type="match status" value="1"/>
</dbReference>
<keyword evidence="5" id="KW-0378">Hydrolase</keyword>
<accession>A0A845HID8</accession>
<dbReference type="AlphaFoldDB" id="A0A845HID8"/>
<keyword evidence="6" id="KW-0046">Antibiotic resistance</keyword>
<dbReference type="InterPro" id="IPR001460">
    <property type="entry name" value="PCN-bd_Tpept"/>
</dbReference>
<dbReference type="Proteomes" id="UP000484875">
    <property type="component" value="Unassembled WGS sequence"/>
</dbReference>
<keyword evidence="11" id="KW-1185">Reference proteome</keyword>
<dbReference type="GO" id="GO:0008800">
    <property type="term" value="F:beta-lactamase activity"/>
    <property type="evidence" value="ECO:0007669"/>
    <property type="project" value="UniProtKB-EC"/>
</dbReference>
<evidence type="ECO:0000313" key="11">
    <source>
        <dbReference type="Proteomes" id="UP000484875"/>
    </source>
</evidence>
<gene>
    <name evidence="10" type="ORF">GTP81_17515</name>
</gene>
<dbReference type="PANTHER" id="PTHR30627">
    <property type="entry name" value="PEPTIDOGLYCAN D,D-TRANSPEPTIDASE"/>
    <property type="match status" value="1"/>
</dbReference>
<proteinExistence type="inferred from homology"/>
<dbReference type="InterPro" id="IPR050515">
    <property type="entry name" value="Beta-lactam/transpept"/>
</dbReference>
<evidence type="ECO:0000256" key="4">
    <source>
        <dbReference type="ARBA" id="ARBA00022729"/>
    </source>
</evidence>
<dbReference type="Pfam" id="PF00905">
    <property type="entry name" value="Transpeptidase"/>
    <property type="match status" value="1"/>
</dbReference>